<dbReference type="SUPFAM" id="SSF54928">
    <property type="entry name" value="RNA-binding domain, RBD"/>
    <property type="match status" value="1"/>
</dbReference>
<feature type="compositionally biased region" description="Gly residues" evidence="5">
    <location>
        <begin position="860"/>
        <end position="869"/>
    </location>
</feature>
<dbReference type="Pfam" id="PF04959">
    <property type="entry name" value="ARS2"/>
    <property type="match status" value="1"/>
</dbReference>
<feature type="compositionally biased region" description="Basic and acidic residues" evidence="5">
    <location>
        <begin position="33"/>
        <end position="83"/>
    </location>
</feature>
<feature type="compositionally biased region" description="Low complexity" evidence="5">
    <location>
        <begin position="95"/>
        <end position="121"/>
    </location>
</feature>
<feature type="compositionally biased region" description="Low complexity" evidence="5">
    <location>
        <begin position="532"/>
        <end position="541"/>
    </location>
</feature>
<dbReference type="Pfam" id="PF00076">
    <property type="entry name" value="RRM_1"/>
    <property type="match status" value="1"/>
</dbReference>
<dbReference type="GO" id="GO:0016604">
    <property type="term" value="C:nuclear body"/>
    <property type="evidence" value="ECO:0007669"/>
    <property type="project" value="TreeGrafter"/>
</dbReference>
<evidence type="ECO:0000256" key="2">
    <source>
        <dbReference type="ARBA" id="ARBA00005407"/>
    </source>
</evidence>
<evidence type="ECO:0000313" key="8">
    <source>
        <dbReference type="Proteomes" id="UP000279259"/>
    </source>
</evidence>
<dbReference type="InterPro" id="IPR013087">
    <property type="entry name" value="Znf_C2H2_type"/>
</dbReference>
<evidence type="ECO:0000256" key="1">
    <source>
        <dbReference type="ARBA" id="ARBA00004123"/>
    </source>
</evidence>
<feature type="region of interest" description="Disordered" evidence="5">
    <location>
        <begin position="819"/>
        <end position="869"/>
    </location>
</feature>
<dbReference type="STRING" id="1890683.A0A427YEY3"/>
<dbReference type="InterPro" id="IPR000504">
    <property type="entry name" value="RRM_dom"/>
</dbReference>
<dbReference type="PROSITE" id="PS00028">
    <property type="entry name" value="ZINC_FINGER_C2H2_1"/>
    <property type="match status" value="1"/>
</dbReference>
<dbReference type="GO" id="GO:0008270">
    <property type="term" value="F:zinc ion binding"/>
    <property type="evidence" value="ECO:0007669"/>
    <property type="project" value="UniProtKB-KW"/>
</dbReference>
<dbReference type="InterPro" id="IPR039727">
    <property type="entry name" value="SE/Ars2"/>
</dbReference>
<dbReference type="OrthoDB" id="342064at2759"/>
<name>A0A427YEY3_9TREE</name>
<dbReference type="InterPro" id="IPR007042">
    <property type="entry name" value="SERRATE/Ars2_C"/>
</dbReference>
<dbReference type="PANTHER" id="PTHR13165:SF0">
    <property type="entry name" value="SERRATE RNA EFFECTOR MOLECULE HOMOLOG"/>
    <property type="match status" value="1"/>
</dbReference>
<evidence type="ECO:0000259" key="6">
    <source>
        <dbReference type="PROSITE" id="PS50157"/>
    </source>
</evidence>
<dbReference type="InterPro" id="IPR021933">
    <property type="entry name" value="SERRATE/Ars2_N"/>
</dbReference>
<dbReference type="GO" id="GO:0031047">
    <property type="term" value="P:regulatory ncRNA-mediated gene silencing"/>
    <property type="evidence" value="ECO:0007669"/>
    <property type="project" value="UniProtKB-ARBA"/>
</dbReference>
<reference evidence="7 8" key="1">
    <citation type="submission" date="2018-11" db="EMBL/GenBank/DDBJ databases">
        <title>Genome sequence of Saitozyma podzolica DSM 27192.</title>
        <authorList>
            <person name="Aliyu H."/>
            <person name="Gorte O."/>
            <person name="Ochsenreither K."/>
        </authorList>
    </citation>
    <scope>NUCLEOTIDE SEQUENCE [LARGE SCALE GENOMIC DNA]</scope>
    <source>
        <strain evidence="7 8">DSM 27192</strain>
    </source>
</reference>
<keyword evidence="4" id="KW-0862">Zinc</keyword>
<dbReference type="InterPro" id="IPR012677">
    <property type="entry name" value="Nucleotide-bd_a/b_plait_sf"/>
</dbReference>
<dbReference type="Gene3D" id="3.30.70.330">
    <property type="match status" value="1"/>
</dbReference>
<dbReference type="GO" id="GO:0003723">
    <property type="term" value="F:RNA binding"/>
    <property type="evidence" value="ECO:0007669"/>
    <property type="project" value="InterPro"/>
</dbReference>
<comment type="caution">
    <text evidence="7">The sequence shown here is derived from an EMBL/GenBank/DDBJ whole genome shotgun (WGS) entry which is preliminary data.</text>
</comment>
<evidence type="ECO:0000256" key="5">
    <source>
        <dbReference type="SAM" id="MobiDB-lite"/>
    </source>
</evidence>
<dbReference type="PROSITE" id="PS50157">
    <property type="entry name" value="ZINC_FINGER_C2H2_2"/>
    <property type="match status" value="1"/>
</dbReference>
<comment type="subcellular location">
    <subcellularLocation>
        <location evidence="1">Nucleus</location>
    </subcellularLocation>
</comment>
<evidence type="ECO:0000313" key="7">
    <source>
        <dbReference type="EMBL" id="RSH89636.1"/>
    </source>
</evidence>
<dbReference type="EMBL" id="RSCD01000013">
    <property type="protein sequence ID" value="RSH89636.1"/>
    <property type="molecule type" value="Genomic_DNA"/>
</dbReference>
<sequence length="869" mass="97205">MDERDREAELRGFSRGGFAPIPHRHHELPPPPMRDDRFGRPDMYDGRDMREFPRRDLDLEGEDRWDRRERDEWERRARPPHWEDDWDRPKRRRSPSPLGPSHRPRLRSPSPSRFPGPSSSLPDPASLEYLLNFRQFAEWFRASHPQTAKADEEELRRVKAAIEEGTAPESATKEKVGMGKRYERYRKEYTSRQLFALYLSHRASPWFQERYSHLPEFVALRRRVNRQGRVPTVEKYLDGLRAGEHDAVSFEMTEDPEKKPGGSRRYSDHEEPEGLDRALGDTAPTEEATRVEVAPKERQVFVKTVPPTISRKELEALFAQEEGFEYLALAEPSAKKAFHRVAWAQFADGVDVEKVVERLDNSKIDNFVLHMTVNLSPTVGRVRITAPIANTLDRLLHDGEKAKSLALRLEEELLGDDEEEVKDGEDQPAEGDKADENKVAGLREKGSDMVEDHIGRLLEREGLLSEDLSEEQRIRKAKLILDHWISYLRDGLSTCYYCVAPMSFPEELQRKCISHLRPNPDVKPEGELEVVPEVPEAAPEGENGKTLSSEKPSEENGDKEEKADAEERERERERDGDRDRDQREPEGEGDKSGGRERSKKVFAQKSNDEKWSESLDHKIRPLIDAVDVVDYGGRDIEEETRKLTAPAIKQEEASKYRCKECNKLFRAPEFVIKHITVKHPEVVNSKLDDFQTLNNFVLDPQHLPATLQTPAAVDDRLPTLPPAVIPGQGIFNPAFVGGAVGGGGFANGGGQNAGMMQQQMMMMMQMQQAMMMQMAGGGGGGGGGGPPGIGMGGTGIGMGMGSGGVMSSAGRGLADRMGGYVQQDASASASPLPLPPAPPGGEDPRARRGRVSYKDLDEPGGAGDGGLPY</sequence>
<feature type="compositionally biased region" description="Acidic residues" evidence="5">
    <location>
        <begin position="416"/>
        <end position="429"/>
    </location>
</feature>
<accession>A0A427YEY3</accession>
<organism evidence="7 8">
    <name type="scientific">Saitozyma podzolica</name>
    <dbReference type="NCBI Taxonomy" id="1890683"/>
    <lineage>
        <taxon>Eukaryota</taxon>
        <taxon>Fungi</taxon>
        <taxon>Dikarya</taxon>
        <taxon>Basidiomycota</taxon>
        <taxon>Agaricomycotina</taxon>
        <taxon>Tremellomycetes</taxon>
        <taxon>Tremellales</taxon>
        <taxon>Trimorphomycetaceae</taxon>
        <taxon>Saitozyma</taxon>
    </lineage>
</organism>
<feature type="compositionally biased region" description="Pro residues" evidence="5">
    <location>
        <begin position="832"/>
        <end position="841"/>
    </location>
</feature>
<evidence type="ECO:0000256" key="3">
    <source>
        <dbReference type="ARBA" id="ARBA00023242"/>
    </source>
</evidence>
<feature type="compositionally biased region" description="Basic and acidic residues" evidence="5">
    <location>
        <begin position="551"/>
        <end position="596"/>
    </location>
</feature>
<dbReference type="Pfam" id="PF12066">
    <property type="entry name" value="SERRATE_Ars2_N"/>
    <property type="match status" value="1"/>
</dbReference>
<keyword evidence="4" id="KW-0863">Zinc-finger</keyword>
<keyword evidence="8" id="KW-1185">Reference proteome</keyword>
<dbReference type="AlphaFoldDB" id="A0A427YEY3"/>
<feature type="compositionally biased region" description="Basic and acidic residues" evidence="5">
    <location>
        <begin position="255"/>
        <end position="279"/>
    </location>
</feature>
<dbReference type="InterPro" id="IPR035979">
    <property type="entry name" value="RBD_domain_sf"/>
</dbReference>
<feature type="region of interest" description="Disordered" evidence="5">
    <location>
        <begin position="249"/>
        <end position="290"/>
    </location>
</feature>
<keyword evidence="4" id="KW-0479">Metal-binding</keyword>
<comment type="similarity">
    <text evidence="2">Belongs to the ARS2 family.</text>
</comment>
<feature type="domain" description="C2H2-type" evidence="6">
    <location>
        <begin position="656"/>
        <end position="679"/>
    </location>
</feature>
<feature type="compositionally biased region" description="Basic and acidic residues" evidence="5">
    <location>
        <begin position="1"/>
        <end position="12"/>
    </location>
</feature>
<feature type="compositionally biased region" description="Basic and acidic residues" evidence="5">
    <location>
        <begin position="842"/>
        <end position="857"/>
    </location>
</feature>
<dbReference type="PANTHER" id="PTHR13165">
    <property type="entry name" value="ARSENITE-RESISTANCE PROTEIN 2"/>
    <property type="match status" value="1"/>
</dbReference>
<dbReference type="CDD" id="cd00590">
    <property type="entry name" value="RRM_SF"/>
    <property type="match status" value="1"/>
</dbReference>
<dbReference type="Proteomes" id="UP000279259">
    <property type="component" value="Unassembled WGS sequence"/>
</dbReference>
<protein>
    <recommendedName>
        <fullName evidence="6">C2H2-type domain-containing protein</fullName>
    </recommendedName>
</protein>
<keyword evidence="3" id="KW-0539">Nucleus</keyword>
<feature type="region of interest" description="Disordered" evidence="5">
    <location>
        <begin position="416"/>
        <end position="436"/>
    </location>
</feature>
<proteinExistence type="inferred from homology"/>
<feature type="region of interest" description="Disordered" evidence="5">
    <location>
        <begin position="532"/>
        <end position="613"/>
    </location>
</feature>
<gene>
    <name evidence="7" type="ORF">EHS25_002187</name>
</gene>
<feature type="region of interest" description="Disordered" evidence="5">
    <location>
        <begin position="1"/>
        <end position="121"/>
    </location>
</feature>
<evidence type="ECO:0000256" key="4">
    <source>
        <dbReference type="PROSITE-ProRule" id="PRU00042"/>
    </source>
</evidence>
<dbReference type="GO" id="GO:0016070">
    <property type="term" value="P:RNA metabolic process"/>
    <property type="evidence" value="ECO:0007669"/>
    <property type="project" value="UniProtKB-ARBA"/>
</dbReference>